<dbReference type="InterPro" id="IPR036852">
    <property type="entry name" value="Peptidase_S8/S53_dom_sf"/>
</dbReference>
<keyword evidence="2" id="KW-0645">Protease</keyword>
<dbReference type="AlphaFoldDB" id="A0A402AK25"/>
<comment type="caution">
    <text evidence="10">The sequence shown here is derived from an EMBL/GenBank/DDBJ whole genome shotgun (WGS) entry which is preliminary data.</text>
</comment>
<dbReference type="CDD" id="cd11377">
    <property type="entry name" value="Pro-peptidase_S53"/>
    <property type="match status" value="1"/>
</dbReference>
<keyword evidence="6" id="KW-0106">Calcium</keyword>
<dbReference type="InterPro" id="IPR015366">
    <property type="entry name" value="S53_propep"/>
</dbReference>
<dbReference type="InterPro" id="IPR050819">
    <property type="entry name" value="Tripeptidyl-peptidase_I"/>
</dbReference>
<dbReference type="SMART" id="SM00944">
    <property type="entry name" value="Pro-kuma_activ"/>
    <property type="match status" value="1"/>
</dbReference>
<dbReference type="SUPFAM" id="SSF52743">
    <property type="entry name" value="Subtilisin-like"/>
    <property type="match status" value="1"/>
</dbReference>
<evidence type="ECO:0000259" key="9">
    <source>
        <dbReference type="PROSITE" id="PS51695"/>
    </source>
</evidence>
<accession>A0A402AK25</accession>
<dbReference type="OrthoDB" id="144629at2"/>
<dbReference type="PROSITE" id="PS51695">
    <property type="entry name" value="SEDOLISIN"/>
    <property type="match status" value="1"/>
</dbReference>
<dbReference type="SUPFAM" id="SSF54897">
    <property type="entry name" value="Protease propeptides/inhibitors"/>
    <property type="match status" value="1"/>
</dbReference>
<keyword evidence="4" id="KW-0378">Hydrolase</keyword>
<dbReference type="GO" id="GO:0046872">
    <property type="term" value="F:metal ion binding"/>
    <property type="evidence" value="ECO:0007669"/>
    <property type="project" value="UniProtKB-KW"/>
</dbReference>
<evidence type="ECO:0000256" key="6">
    <source>
        <dbReference type="ARBA" id="ARBA00022837"/>
    </source>
</evidence>
<feature type="transmembrane region" description="Helical" evidence="8">
    <location>
        <begin position="21"/>
        <end position="39"/>
    </location>
</feature>
<keyword evidence="5" id="KW-0720">Serine protease</keyword>
<dbReference type="InterPro" id="IPR030400">
    <property type="entry name" value="Sedolisin_dom"/>
</dbReference>
<dbReference type="GO" id="GO:0004252">
    <property type="term" value="F:serine-type endopeptidase activity"/>
    <property type="evidence" value="ECO:0007669"/>
    <property type="project" value="InterPro"/>
</dbReference>
<dbReference type="Proteomes" id="UP000287188">
    <property type="component" value="Unassembled WGS sequence"/>
</dbReference>
<dbReference type="Pfam" id="PF09286">
    <property type="entry name" value="Pro-kuma_activ"/>
    <property type="match status" value="1"/>
</dbReference>
<reference evidence="11" key="1">
    <citation type="submission" date="2018-12" db="EMBL/GenBank/DDBJ databases">
        <title>Tengunoibacter tsumagoiensis gen. nov., sp. nov., Dictyobacter kobayashii sp. nov., D. alpinus sp. nov., and D. joshuensis sp. nov. and description of Dictyobacteraceae fam. nov. within the order Ktedonobacterales isolated from Tengu-no-mugimeshi.</title>
        <authorList>
            <person name="Wang C.M."/>
            <person name="Zheng Y."/>
            <person name="Sakai Y."/>
            <person name="Toyoda A."/>
            <person name="Minakuchi Y."/>
            <person name="Abe K."/>
            <person name="Yokota A."/>
            <person name="Yabe S."/>
        </authorList>
    </citation>
    <scope>NUCLEOTIDE SEQUENCE [LARGE SCALE GENOMIC DNA]</scope>
    <source>
        <strain evidence="11">Uno11</strain>
    </source>
</reference>
<keyword evidence="8" id="KW-0472">Membrane</keyword>
<evidence type="ECO:0000313" key="11">
    <source>
        <dbReference type="Proteomes" id="UP000287188"/>
    </source>
</evidence>
<evidence type="ECO:0000256" key="4">
    <source>
        <dbReference type="ARBA" id="ARBA00022801"/>
    </source>
</evidence>
<organism evidence="10 11">
    <name type="scientific">Dictyobacter kobayashii</name>
    <dbReference type="NCBI Taxonomy" id="2014872"/>
    <lineage>
        <taxon>Bacteria</taxon>
        <taxon>Bacillati</taxon>
        <taxon>Chloroflexota</taxon>
        <taxon>Ktedonobacteria</taxon>
        <taxon>Ktedonobacterales</taxon>
        <taxon>Dictyobacteraceae</taxon>
        <taxon>Dictyobacter</taxon>
    </lineage>
</organism>
<evidence type="ECO:0000313" key="10">
    <source>
        <dbReference type="EMBL" id="GCE19471.1"/>
    </source>
</evidence>
<gene>
    <name evidence="10" type="ORF">KDK_32710</name>
</gene>
<keyword evidence="8" id="KW-1133">Transmembrane helix</keyword>
<comment type="cofactor">
    <cofactor evidence="1">
        <name>Ca(2+)</name>
        <dbReference type="ChEBI" id="CHEBI:29108"/>
    </cofactor>
</comment>
<dbReference type="GO" id="GO:0008240">
    <property type="term" value="F:tripeptidyl-peptidase activity"/>
    <property type="evidence" value="ECO:0007669"/>
    <property type="project" value="TreeGrafter"/>
</dbReference>
<proteinExistence type="predicted"/>
<protein>
    <submittedName>
        <fullName evidence="10">Pseudomonapepsin</fullName>
    </submittedName>
</protein>
<dbReference type="GO" id="GO:0006508">
    <property type="term" value="P:proteolysis"/>
    <property type="evidence" value="ECO:0007669"/>
    <property type="project" value="UniProtKB-KW"/>
</dbReference>
<name>A0A402AK25_9CHLR</name>
<evidence type="ECO:0000256" key="3">
    <source>
        <dbReference type="ARBA" id="ARBA00022723"/>
    </source>
</evidence>
<sequence>MFRYSHRSEFYPFETTQSYGRIITIITPLLTLLCVMSIVSSQLLHLTPVQADNANQSATIPGTLTPLLKSSQFIAHAETRQQIWLSIGLRPYNSAELQRTLQTLLQTAPRQPRVPLNPAALMQRFSPAETTYTELIRRLQNAGFHDIHTYKHRLLLDFGGTIGQAERYFHLQINTYKAPDGSLYYANNKAPQLPRELASQIVSINGLNNAATWRHTALEELGQARPTNNHPCIANTERLAPEAGLAPTYSLADLYRAHYTGSAQSIALFELGSSAIGDLHTYANCNGQQKTMLKEIDTAATASTYEPATQAATIDAEAILGNVPQLDELNIYTTHNDEKSYLDQWAQIVQDAPAVVSTSWGLCEQLAPAQLIQQEAIFFQFTAMQGQSILAASSFNCPQTGLSPSNQQVMVSDPASQPFVTAVGATALTFETAPNTPDTLQTAGKADPAVTIPTTSGGVSQWWAMPAWQRIQGIPNQTTVQLAQKCSRTQHESYCREVPDVAINADTHHGFWAYCSPGICAIGHPWLNINRTAVAAPLWASFVALSNQLAHQHGSNNLGFLNPFLYQLANNPTNYANSFYDIIAIDNNRSNSPGVGYDLASGLGEYRAKNLAQQLLALTQPAAK</sequence>
<dbReference type="CDD" id="cd04056">
    <property type="entry name" value="Peptidases_S53"/>
    <property type="match status" value="1"/>
</dbReference>
<evidence type="ECO:0000256" key="7">
    <source>
        <dbReference type="ARBA" id="ARBA00023145"/>
    </source>
</evidence>
<dbReference type="Gene3D" id="3.40.50.200">
    <property type="entry name" value="Peptidase S8/S53 domain"/>
    <property type="match status" value="1"/>
</dbReference>
<evidence type="ECO:0000256" key="5">
    <source>
        <dbReference type="ARBA" id="ARBA00022825"/>
    </source>
</evidence>
<keyword evidence="7" id="KW-0865">Zymogen</keyword>
<evidence type="ECO:0000256" key="8">
    <source>
        <dbReference type="SAM" id="Phobius"/>
    </source>
</evidence>
<dbReference type="EMBL" id="BIFS01000001">
    <property type="protein sequence ID" value="GCE19471.1"/>
    <property type="molecule type" value="Genomic_DNA"/>
</dbReference>
<dbReference type="RefSeq" id="WP_126551340.1">
    <property type="nucleotide sequence ID" value="NZ_BIFS01000001.1"/>
</dbReference>
<evidence type="ECO:0000256" key="1">
    <source>
        <dbReference type="ARBA" id="ARBA00001913"/>
    </source>
</evidence>
<dbReference type="PANTHER" id="PTHR14218:SF15">
    <property type="entry name" value="TRIPEPTIDYL-PEPTIDASE 1"/>
    <property type="match status" value="1"/>
</dbReference>
<keyword evidence="8" id="KW-0812">Transmembrane</keyword>
<feature type="domain" description="Peptidase S53" evidence="9">
    <location>
        <begin position="239"/>
        <end position="618"/>
    </location>
</feature>
<keyword evidence="11" id="KW-1185">Reference proteome</keyword>
<dbReference type="PANTHER" id="PTHR14218">
    <property type="entry name" value="PROTEASE S8 TRIPEPTIDYL PEPTIDASE I CLN2"/>
    <property type="match status" value="1"/>
</dbReference>
<evidence type="ECO:0000256" key="2">
    <source>
        <dbReference type="ARBA" id="ARBA00022670"/>
    </source>
</evidence>
<keyword evidence="3" id="KW-0479">Metal-binding</keyword>